<reference evidence="1" key="2">
    <citation type="submission" date="2020-05" db="UniProtKB">
        <authorList>
            <consortium name="EnsemblMetazoa"/>
        </authorList>
    </citation>
    <scope>IDENTIFICATION</scope>
    <source>
        <strain evidence="1">IAEA</strain>
    </source>
</reference>
<evidence type="ECO:0000313" key="2">
    <source>
        <dbReference type="Proteomes" id="UP000092460"/>
    </source>
</evidence>
<proteinExistence type="predicted"/>
<dbReference type="AlphaFoldDB" id="A0A1B0BYP2"/>
<organism evidence="1 2">
    <name type="scientific">Glossina palpalis gambiensis</name>
    <dbReference type="NCBI Taxonomy" id="67801"/>
    <lineage>
        <taxon>Eukaryota</taxon>
        <taxon>Metazoa</taxon>
        <taxon>Ecdysozoa</taxon>
        <taxon>Arthropoda</taxon>
        <taxon>Hexapoda</taxon>
        <taxon>Insecta</taxon>
        <taxon>Pterygota</taxon>
        <taxon>Neoptera</taxon>
        <taxon>Endopterygota</taxon>
        <taxon>Diptera</taxon>
        <taxon>Brachycera</taxon>
        <taxon>Muscomorpha</taxon>
        <taxon>Hippoboscoidea</taxon>
        <taxon>Glossinidae</taxon>
        <taxon>Glossina</taxon>
    </lineage>
</organism>
<protein>
    <submittedName>
        <fullName evidence="1">Uncharacterized protein</fullName>
    </submittedName>
</protein>
<dbReference type="Proteomes" id="UP000092460">
    <property type="component" value="Unassembled WGS sequence"/>
</dbReference>
<dbReference type="EnsemblMetazoa" id="GPPI044411-RA">
    <property type="protein sequence ID" value="GPPI044411-PA"/>
    <property type="gene ID" value="GPPI044411"/>
</dbReference>
<dbReference type="EMBL" id="JXJN01022744">
    <property type="status" value="NOT_ANNOTATED_CDS"/>
    <property type="molecule type" value="Genomic_DNA"/>
</dbReference>
<name>A0A1B0BYP2_9MUSC</name>
<accession>A0A1B0BYP2</accession>
<evidence type="ECO:0000313" key="1">
    <source>
        <dbReference type="EnsemblMetazoa" id="GPPI044411-PA"/>
    </source>
</evidence>
<reference evidence="2" key="1">
    <citation type="submission" date="2015-01" db="EMBL/GenBank/DDBJ databases">
        <authorList>
            <person name="Aksoy S."/>
            <person name="Warren W."/>
            <person name="Wilson R.K."/>
        </authorList>
    </citation>
    <scope>NUCLEOTIDE SEQUENCE [LARGE SCALE GENOMIC DNA]</scope>
    <source>
        <strain evidence="2">IAEA</strain>
    </source>
</reference>
<sequence length="139" mass="16230">MRYRLCDERIQLSSRPPEFTTWLGFKTLRAAPSPLTKSPRSSTCKSSGVFCLFSSKNGGEMKSNPMEKFYYIRFKYENLYLNLDDIKSLVIFLCLLYQGILILVKFCCGNKHDCLFISKLALELFYDTAQKVLIKRIRR</sequence>
<dbReference type="VEuPathDB" id="VectorBase:GPPI044411"/>
<keyword evidence="2" id="KW-1185">Reference proteome</keyword>